<reference evidence="3" key="1">
    <citation type="journal article" date="2019" name="Science">
        <title>Mutation of a bHLH transcription factor allowed almond domestication.</title>
        <authorList>
            <person name="Sanchez-Perez R."/>
            <person name="Pavan S."/>
            <person name="Mazzeo R."/>
            <person name="Moldovan C."/>
            <person name="Aiese Cigliano R."/>
            <person name="Del Cueto J."/>
            <person name="Ricciardi F."/>
            <person name="Lotti C."/>
            <person name="Ricciardi L."/>
            <person name="Dicenta F."/>
            <person name="Lopez-Marques R.L."/>
            <person name="Lindberg Moller B."/>
        </authorList>
    </citation>
    <scope>NUCLEOTIDE SEQUENCE</scope>
</reference>
<evidence type="ECO:0000313" key="3">
    <source>
        <dbReference type="EMBL" id="BBH08663.1"/>
    </source>
</evidence>
<dbReference type="SUPFAM" id="SSF57850">
    <property type="entry name" value="RING/U-box"/>
    <property type="match status" value="1"/>
</dbReference>
<dbReference type="FunFam" id="3.30.40.10:FF:000417">
    <property type="entry name" value="E3 ubiquitin ligase BIG BROTHER-related"/>
    <property type="match status" value="1"/>
</dbReference>
<dbReference type="PANTHER" id="PTHR47530">
    <property type="entry name" value="E3 UBIQUITIN LIGASE BIG BROTHER-RELATED"/>
    <property type="match status" value="1"/>
</dbReference>
<evidence type="ECO:0000256" key="1">
    <source>
        <dbReference type="SAM" id="MobiDB-lite"/>
    </source>
</evidence>
<proteinExistence type="predicted"/>
<sequence>MENHNAKLGSGGGLKPNNNNSISEQEQNPNLNQCEEQEQEVTTESSQLVDPPSPPVPQSSRTPFTNLSQVDADLALARTLQEQTSAQNLVFMTLYFEDHDFLGVGLREEDGRPYERAYMMLRMNNEDSDYGSWEAGSYVHEDEDDFNDFHDDTDDNDDEEQYDGTEVDNDEDAFDVHGHDAGEDDNPRVEYDPAVFSSDEAYARALQDAEDREMAARLMALAGINDREVEHTEEHGGNSQDTWEEVDPDELSYEELIALGEVVGTESRGLSADTIASLPSVSYKTGSGQNGSNESCVICRLDYEAGENLTILSCKHSYHSECINNWLTINKNIQRGSKSALFAVLKSPPLETASRICGPSFLANQKTICTSCCTARARALVDD</sequence>
<feature type="domain" description="RING-type" evidence="2">
    <location>
        <begin position="295"/>
        <end position="331"/>
    </location>
</feature>
<dbReference type="Gene3D" id="3.30.40.10">
    <property type="entry name" value="Zinc/RING finger domain, C3HC4 (zinc finger)"/>
    <property type="match status" value="1"/>
</dbReference>
<gene>
    <name evidence="3" type="ORF">Prudu_020914</name>
</gene>
<dbReference type="InterPro" id="IPR001841">
    <property type="entry name" value="Znf_RING"/>
</dbReference>
<accession>A0A4Y1RY27</accession>
<feature type="compositionally biased region" description="Basic and acidic residues" evidence="1">
    <location>
        <begin position="174"/>
        <end position="188"/>
    </location>
</feature>
<feature type="compositionally biased region" description="Acidic residues" evidence="1">
    <location>
        <begin position="142"/>
        <end position="173"/>
    </location>
</feature>
<dbReference type="PANTHER" id="PTHR47530:SF4">
    <property type="entry name" value="E3 UBIQUITIN LIGASE BIG BROTHER-RELATED"/>
    <property type="match status" value="1"/>
</dbReference>
<protein>
    <submittedName>
        <fullName evidence="3">RING/U-box superfamily protein</fullName>
    </submittedName>
</protein>
<feature type="region of interest" description="Disordered" evidence="1">
    <location>
        <begin position="1"/>
        <end position="64"/>
    </location>
</feature>
<dbReference type="Pfam" id="PF13639">
    <property type="entry name" value="zf-RING_2"/>
    <property type="match status" value="1"/>
</dbReference>
<feature type="region of interest" description="Disordered" evidence="1">
    <location>
        <begin position="142"/>
        <end position="188"/>
    </location>
</feature>
<feature type="compositionally biased region" description="Low complexity" evidence="1">
    <location>
        <begin position="16"/>
        <end position="34"/>
    </location>
</feature>
<dbReference type="InterPro" id="IPR043312">
    <property type="entry name" value="AtBBR-like"/>
</dbReference>
<evidence type="ECO:0000259" key="2">
    <source>
        <dbReference type="Pfam" id="PF13639"/>
    </source>
</evidence>
<dbReference type="AlphaFoldDB" id="A0A4Y1RY27"/>
<dbReference type="InterPro" id="IPR013083">
    <property type="entry name" value="Znf_RING/FYVE/PHD"/>
</dbReference>
<name>A0A4Y1RY27_PRUDU</name>
<organism evidence="3">
    <name type="scientific">Prunus dulcis</name>
    <name type="common">Almond</name>
    <name type="synonym">Amygdalus dulcis</name>
    <dbReference type="NCBI Taxonomy" id="3755"/>
    <lineage>
        <taxon>Eukaryota</taxon>
        <taxon>Viridiplantae</taxon>
        <taxon>Streptophyta</taxon>
        <taxon>Embryophyta</taxon>
        <taxon>Tracheophyta</taxon>
        <taxon>Spermatophyta</taxon>
        <taxon>Magnoliopsida</taxon>
        <taxon>eudicotyledons</taxon>
        <taxon>Gunneridae</taxon>
        <taxon>Pentapetalae</taxon>
        <taxon>rosids</taxon>
        <taxon>fabids</taxon>
        <taxon>Rosales</taxon>
        <taxon>Rosaceae</taxon>
        <taxon>Amygdaloideae</taxon>
        <taxon>Amygdaleae</taxon>
        <taxon>Prunus</taxon>
    </lineage>
</organism>
<dbReference type="EMBL" id="AP019303">
    <property type="protein sequence ID" value="BBH08663.1"/>
    <property type="molecule type" value="Genomic_DNA"/>
</dbReference>